<organism evidence="5 6">
    <name type="scientific">Shinella pollutisoli</name>
    <dbReference type="NCBI Taxonomy" id="2250594"/>
    <lineage>
        <taxon>Bacteria</taxon>
        <taxon>Pseudomonadati</taxon>
        <taxon>Pseudomonadota</taxon>
        <taxon>Alphaproteobacteria</taxon>
        <taxon>Hyphomicrobiales</taxon>
        <taxon>Rhizobiaceae</taxon>
        <taxon>Shinella</taxon>
    </lineage>
</organism>
<dbReference type="InterPro" id="IPR036390">
    <property type="entry name" value="WH_DNA-bd_sf"/>
</dbReference>
<keyword evidence="6" id="KW-1185">Reference proteome</keyword>
<dbReference type="EMBL" id="JBHRSP010000003">
    <property type="protein sequence ID" value="MFC3072006.1"/>
    <property type="molecule type" value="Genomic_DNA"/>
</dbReference>
<evidence type="ECO:0000259" key="4">
    <source>
        <dbReference type="PROSITE" id="PS50949"/>
    </source>
</evidence>
<dbReference type="InterPro" id="IPR036388">
    <property type="entry name" value="WH-like_DNA-bd_sf"/>
</dbReference>
<evidence type="ECO:0000256" key="1">
    <source>
        <dbReference type="ARBA" id="ARBA00023015"/>
    </source>
</evidence>
<keyword evidence="3" id="KW-0804">Transcription</keyword>
<dbReference type="InterPro" id="IPR011711">
    <property type="entry name" value="GntR_C"/>
</dbReference>
<evidence type="ECO:0000256" key="3">
    <source>
        <dbReference type="ARBA" id="ARBA00023163"/>
    </source>
</evidence>
<dbReference type="PANTHER" id="PTHR43537:SF5">
    <property type="entry name" value="UXU OPERON TRANSCRIPTIONAL REGULATOR"/>
    <property type="match status" value="1"/>
</dbReference>
<dbReference type="InterPro" id="IPR008920">
    <property type="entry name" value="TF_FadR/GntR_C"/>
</dbReference>
<accession>A0ABV7DBM0</accession>
<evidence type="ECO:0000256" key="2">
    <source>
        <dbReference type="ARBA" id="ARBA00023125"/>
    </source>
</evidence>
<dbReference type="SUPFAM" id="SSF48008">
    <property type="entry name" value="GntR ligand-binding domain-like"/>
    <property type="match status" value="1"/>
</dbReference>
<reference evidence="6" key="1">
    <citation type="journal article" date="2019" name="Int. J. Syst. Evol. Microbiol.">
        <title>The Global Catalogue of Microorganisms (GCM) 10K type strain sequencing project: providing services to taxonomists for standard genome sequencing and annotation.</title>
        <authorList>
            <consortium name="The Broad Institute Genomics Platform"/>
            <consortium name="The Broad Institute Genome Sequencing Center for Infectious Disease"/>
            <person name="Wu L."/>
            <person name="Ma J."/>
        </authorList>
    </citation>
    <scope>NUCLEOTIDE SEQUENCE [LARGE SCALE GENOMIC DNA]</scope>
    <source>
        <strain evidence="6">KCTC 52677</strain>
    </source>
</reference>
<evidence type="ECO:0000313" key="6">
    <source>
        <dbReference type="Proteomes" id="UP001595377"/>
    </source>
</evidence>
<dbReference type="Proteomes" id="UP001595377">
    <property type="component" value="Unassembled WGS sequence"/>
</dbReference>
<dbReference type="Pfam" id="PF00392">
    <property type="entry name" value="GntR"/>
    <property type="match status" value="1"/>
</dbReference>
<comment type="caution">
    <text evidence="5">The sequence shown here is derived from an EMBL/GenBank/DDBJ whole genome shotgun (WGS) entry which is preliminary data.</text>
</comment>
<dbReference type="PANTHER" id="PTHR43537">
    <property type="entry name" value="TRANSCRIPTIONAL REGULATOR, GNTR FAMILY"/>
    <property type="match status" value="1"/>
</dbReference>
<keyword evidence="1" id="KW-0805">Transcription regulation</keyword>
<dbReference type="SUPFAM" id="SSF46785">
    <property type="entry name" value="Winged helix' DNA-binding domain"/>
    <property type="match status" value="1"/>
</dbReference>
<gene>
    <name evidence="5" type="ORF">ACFOHH_02690</name>
</gene>
<name>A0ABV7DBM0_9HYPH</name>
<keyword evidence="2" id="KW-0238">DNA-binding</keyword>
<dbReference type="SMART" id="SM00345">
    <property type="entry name" value="HTH_GNTR"/>
    <property type="match status" value="2"/>
</dbReference>
<dbReference type="PROSITE" id="PS50949">
    <property type="entry name" value="HTH_GNTR"/>
    <property type="match status" value="1"/>
</dbReference>
<sequence>MDSKTDLQLRLVRQLLEMIVDGVLQPGAHLREVELAQTFGVSRTPLRAALAQLSALGAAEKGEGRGLYVGANAATAERLLAGLPQEDEEQVKERIARDWFEGLIPREVSESFFRSRYGLGKMTLSRVLAMLSDEGVISRMPGYGWQFEPTLNSQAANDASYDFRLLIEPGAILQASFSYDRAAAAVIRSRHERVLHAQTLKLSELFRLDEDFHLFIAECSRNTFVVQAVAQQNRLRRLLEYESLIDSGRLNASCMEHLSILDALDAGERDRAAAAMERHLLNAKAAPPAFKR</sequence>
<evidence type="ECO:0000313" key="5">
    <source>
        <dbReference type="EMBL" id="MFC3072006.1"/>
    </source>
</evidence>
<dbReference type="Gene3D" id="1.10.10.10">
    <property type="entry name" value="Winged helix-like DNA-binding domain superfamily/Winged helix DNA-binding domain"/>
    <property type="match status" value="1"/>
</dbReference>
<proteinExistence type="predicted"/>
<dbReference type="InterPro" id="IPR000524">
    <property type="entry name" value="Tscrpt_reg_HTH_GntR"/>
</dbReference>
<protein>
    <submittedName>
        <fullName evidence="5">GntR family transcriptional regulator</fullName>
    </submittedName>
</protein>
<dbReference type="SMART" id="SM00895">
    <property type="entry name" value="FCD"/>
    <property type="match status" value="1"/>
</dbReference>
<dbReference type="Pfam" id="PF07729">
    <property type="entry name" value="FCD"/>
    <property type="match status" value="1"/>
</dbReference>
<dbReference type="RefSeq" id="WP_257315886.1">
    <property type="nucleotide sequence ID" value="NZ_JANFDG010000015.1"/>
</dbReference>
<dbReference type="Gene3D" id="1.20.120.530">
    <property type="entry name" value="GntR ligand-binding domain-like"/>
    <property type="match status" value="1"/>
</dbReference>
<feature type="domain" description="HTH gntR-type" evidence="4">
    <location>
        <begin position="5"/>
        <end position="72"/>
    </location>
</feature>